<protein>
    <submittedName>
        <fullName evidence="2">Uncharacterized protein</fullName>
    </submittedName>
</protein>
<sequence length="354" mass="39817">MPKDTGPSIMLRRNPPRQVSNPYANRPVHQPPVITQSLPPVNYDHLPRPPVSPNNDGTRSDRIGWVLTHPDLQDQVRRRTIGIPYFFVFSGIYRDCARLGTYLANLRGHCRRAAAPAIEKERAETIAIQAQEACYDIAERAMNHMATDRVHDALWPLLPKRSQHADHVVEQPFNPTLRVSRPIVERHDGFSLTEIRVQDHKEESARPLPAVPRTAVPPAPPPLPLPPVTTPPSPVLPNLVQPERLRTETLLRGVQRRVQEEEALLNSDLRLAMAHSVETAPDLGEDTYSVEGVTREELQSTEQRWNDYIHNLMGGEPNRTSNSPPRSPSPAGSDDDDLPAPLHFYALNDTMWLA</sequence>
<comment type="caution">
    <text evidence="2">The sequence shown here is derived from an EMBL/GenBank/DDBJ whole genome shotgun (WGS) entry which is preliminary data.</text>
</comment>
<reference evidence="2 3" key="1">
    <citation type="journal article" date="2015" name="Sci. Rep.">
        <title>Chromosome-level genome map provides insights into diverse defense mechanisms in the medicinal fungus Ganoderma sinense.</title>
        <authorList>
            <person name="Zhu Y."/>
            <person name="Xu J."/>
            <person name="Sun C."/>
            <person name="Zhou S."/>
            <person name="Xu H."/>
            <person name="Nelson D.R."/>
            <person name="Qian J."/>
            <person name="Song J."/>
            <person name="Luo H."/>
            <person name="Xiang L."/>
            <person name="Li Y."/>
            <person name="Xu Z."/>
            <person name="Ji A."/>
            <person name="Wang L."/>
            <person name="Lu S."/>
            <person name="Hayward A."/>
            <person name="Sun W."/>
            <person name="Li X."/>
            <person name="Schwartz D.C."/>
            <person name="Wang Y."/>
            <person name="Chen S."/>
        </authorList>
    </citation>
    <scope>NUCLEOTIDE SEQUENCE [LARGE SCALE GENOMIC DNA]</scope>
    <source>
        <strain evidence="2 3">ZZ0214-1</strain>
    </source>
</reference>
<evidence type="ECO:0000313" key="3">
    <source>
        <dbReference type="Proteomes" id="UP000230002"/>
    </source>
</evidence>
<dbReference type="OrthoDB" id="2758757at2759"/>
<evidence type="ECO:0000313" key="2">
    <source>
        <dbReference type="EMBL" id="PIL34850.1"/>
    </source>
</evidence>
<feature type="region of interest" description="Disordered" evidence="1">
    <location>
        <begin position="311"/>
        <end position="341"/>
    </location>
</feature>
<dbReference type="Proteomes" id="UP000230002">
    <property type="component" value="Unassembled WGS sequence"/>
</dbReference>
<feature type="region of interest" description="Disordered" evidence="1">
    <location>
        <begin position="198"/>
        <end position="220"/>
    </location>
</feature>
<dbReference type="EMBL" id="AYKW01000004">
    <property type="protein sequence ID" value="PIL34850.1"/>
    <property type="molecule type" value="Genomic_DNA"/>
</dbReference>
<dbReference type="AlphaFoldDB" id="A0A2G8SM73"/>
<evidence type="ECO:0000256" key="1">
    <source>
        <dbReference type="SAM" id="MobiDB-lite"/>
    </source>
</evidence>
<name>A0A2G8SM73_9APHY</name>
<feature type="region of interest" description="Disordered" evidence="1">
    <location>
        <begin position="1"/>
        <end position="30"/>
    </location>
</feature>
<organism evidence="2 3">
    <name type="scientific">Ganoderma sinense ZZ0214-1</name>
    <dbReference type="NCBI Taxonomy" id="1077348"/>
    <lineage>
        <taxon>Eukaryota</taxon>
        <taxon>Fungi</taxon>
        <taxon>Dikarya</taxon>
        <taxon>Basidiomycota</taxon>
        <taxon>Agaricomycotina</taxon>
        <taxon>Agaricomycetes</taxon>
        <taxon>Polyporales</taxon>
        <taxon>Polyporaceae</taxon>
        <taxon>Ganoderma</taxon>
    </lineage>
</organism>
<gene>
    <name evidence="2" type="ORF">GSI_02637</name>
</gene>
<feature type="compositionally biased region" description="Low complexity" evidence="1">
    <location>
        <begin position="317"/>
        <end position="332"/>
    </location>
</feature>
<proteinExistence type="predicted"/>
<accession>A0A2G8SM73</accession>
<keyword evidence="3" id="KW-1185">Reference proteome</keyword>